<gene>
    <name evidence="2" type="ORF">KQI89_13405</name>
</gene>
<dbReference type="PROSITE" id="PS51186">
    <property type="entry name" value="GNAT"/>
    <property type="match status" value="1"/>
</dbReference>
<dbReference type="PANTHER" id="PTHR43328">
    <property type="entry name" value="ACETYLTRANSFERASE-RELATED"/>
    <property type="match status" value="1"/>
</dbReference>
<dbReference type="PANTHER" id="PTHR43328:SF1">
    <property type="entry name" value="N-ACETYLTRANSFERASE DOMAIN-CONTAINING PROTEIN"/>
    <property type="match status" value="1"/>
</dbReference>
<organism evidence="2 3">
    <name type="scientific">Clostridium simiarum</name>
    <dbReference type="NCBI Taxonomy" id="2841506"/>
    <lineage>
        <taxon>Bacteria</taxon>
        <taxon>Bacillati</taxon>
        <taxon>Bacillota</taxon>
        <taxon>Clostridia</taxon>
        <taxon>Eubacteriales</taxon>
        <taxon>Clostridiaceae</taxon>
        <taxon>Clostridium</taxon>
    </lineage>
</organism>
<proteinExistence type="predicted"/>
<dbReference type="CDD" id="cd04301">
    <property type="entry name" value="NAT_SF"/>
    <property type="match status" value="1"/>
</dbReference>
<dbReference type="InterPro" id="IPR000182">
    <property type="entry name" value="GNAT_dom"/>
</dbReference>
<dbReference type="Proteomes" id="UP000736583">
    <property type="component" value="Unassembled WGS sequence"/>
</dbReference>
<comment type="caution">
    <text evidence="2">The sequence shown here is derived from an EMBL/GenBank/DDBJ whole genome shotgun (WGS) entry which is preliminary data.</text>
</comment>
<feature type="domain" description="N-acetyltransferase" evidence="1">
    <location>
        <begin position="11"/>
        <end position="169"/>
    </location>
</feature>
<dbReference type="EMBL" id="JAHLQL010000005">
    <property type="protein sequence ID" value="MBU5592747.1"/>
    <property type="molecule type" value="Genomic_DNA"/>
</dbReference>
<name>A0ABS6F5E1_9CLOT</name>
<evidence type="ECO:0000313" key="3">
    <source>
        <dbReference type="Proteomes" id="UP000736583"/>
    </source>
</evidence>
<accession>A0ABS6F5E1</accession>
<sequence length="170" mass="20509">MFNLEIFLEDIVVTDVNKEDLIYIQKWINSQKDIDESFNSKPLQFKEILERFLEYYISENEIFLKITKDNEIIGIFKGRVEFKKTNELIIWYFLIDKKHRDKGLGFKIISKLMEYVQKNMNITEFSSVAAEGNYQGIRFWRKLGFEPVRVAKNFFKIEEKQKDMIVLKRI</sequence>
<dbReference type="Pfam" id="PF13420">
    <property type="entry name" value="Acetyltransf_4"/>
    <property type="match status" value="1"/>
</dbReference>
<dbReference type="RefSeq" id="WP_216457485.1">
    <property type="nucleotide sequence ID" value="NZ_JAHLQL010000005.1"/>
</dbReference>
<evidence type="ECO:0000313" key="2">
    <source>
        <dbReference type="EMBL" id="MBU5592747.1"/>
    </source>
</evidence>
<evidence type="ECO:0000259" key="1">
    <source>
        <dbReference type="PROSITE" id="PS51186"/>
    </source>
</evidence>
<reference evidence="2 3" key="1">
    <citation type="submission" date="2021-06" db="EMBL/GenBank/DDBJ databases">
        <authorList>
            <person name="Sun Q."/>
            <person name="Li D."/>
        </authorList>
    </citation>
    <scope>NUCLEOTIDE SEQUENCE [LARGE SCALE GENOMIC DNA]</scope>
    <source>
        <strain evidence="2 3">MSJ-4</strain>
    </source>
</reference>
<keyword evidence="3" id="KW-1185">Reference proteome</keyword>
<protein>
    <submittedName>
        <fullName evidence="2">GNAT family N-acetyltransferase</fullName>
    </submittedName>
</protein>